<comment type="function">
    <text evidence="1 6">Probably a ribosomal protein or a ribosome-associated protein.</text>
</comment>
<organism evidence="7 8">
    <name type="scientific">Thermostichus vulcanus str. 'Rupite'</name>
    <dbReference type="NCBI Taxonomy" id="2813851"/>
    <lineage>
        <taxon>Bacteria</taxon>
        <taxon>Bacillati</taxon>
        <taxon>Cyanobacteriota</taxon>
        <taxon>Cyanophyceae</taxon>
        <taxon>Thermostichales</taxon>
        <taxon>Thermostichaceae</taxon>
        <taxon>Thermostichus</taxon>
    </lineage>
</organism>
<dbReference type="Gene3D" id="3.30.390.140">
    <property type="match status" value="1"/>
</dbReference>
<comment type="similarity">
    <text evidence="2 6">Belongs to the chloroplast-specific ribosomal protein cS23 family.</text>
</comment>
<accession>A0ABT0CC98</accession>
<dbReference type="InterPro" id="IPR006924">
    <property type="entry name" value="Ribosomal_cS23-like"/>
</dbReference>
<evidence type="ECO:0000256" key="4">
    <source>
        <dbReference type="ARBA" id="ARBA00022980"/>
    </source>
</evidence>
<keyword evidence="4 6" id="KW-0689">Ribosomal protein</keyword>
<evidence type="ECO:0000256" key="1">
    <source>
        <dbReference type="ARBA" id="ARBA00002396"/>
    </source>
</evidence>
<dbReference type="InterPro" id="IPR038447">
    <property type="entry name" value="PSRP-3/Ycf65_sf"/>
</dbReference>
<dbReference type="HAMAP" id="MF_00619">
    <property type="entry name" value="Ribosomal_plastid_cS23"/>
    <property type="match status" value="1"/>
</dbReference>
<evidence type="ECO:0000256" key="3">
    <source>
        <dbReference type="ARBA" id="ARBA00011458"/>
    </source>
</evidence>
<dbReference type="GO" id="GO:0005840">
    <property type="term" value="C:ribosome"/>
    <property type="evidence" value="ECO:0007669"/>
    <property type="project" value="UniProtKB-KW"/>
</dbReference>
<protein>
    <recommendedName>
        <fullName evidence="6">Probable small ribosomal subunit protein cS23</fullName>
    </recommendedName>
</protein>
<dbReference type="RefSeq" id="WP_244350727.1">
    <property type="nucleotide sequence ID" value="NZ_JAFIRA010000027.1"/>
</dbReference>
<evidence type="ECO:0000313" key="8">
    <source>
        <dbReference type="Proteomes" id="UP000830835"/>
    </source>
</evidence>
<keyword evidence="5 6" id="KW-0687">Ribonucleoprotein</keyword>
<dbReference type="NCBIfam" id="NF002740">
    <property type="entry name" value="PRK02724.1"/>
    <property type="match status" value="1"/>
</dbReference>
<evidence type="ECO:0000256" key="2">
    <source>
        <dbReference type="ARBA" id="ARBA00008561"/>
    </source>
</evidence>
<sequence length="99" mass="11390">MPKFALKALWLENDLAIAVDQVVAKNRSPLTHYFFWPRDDAWEQLKAELESKTWISEVDRIELLNQATEVINYWQNGGRNRSISDAQAQFPDVLIGGNS</sequence>
<evidence type="ECO:0000256" key="6">
    <source>
        <dbReference type="HAMAP-Rule" id="MF_00619"/>
    </source>
</evidence>
<proteinExistence type="inferred from homology"/>
<evidence type="ECO:0000256" key="5">
    <source>
        <dbReference type="ARBA" id="ARBA00023274"/>
    </source>
</evidence>
<evidence type="ECO:0000313" key="7">
    <source>
        <dbReference type="EMBL" id="MCJ2543408.1"/>
    </source>
</evidence>
<dbReference type="Pfam" id="PF04839">
    <property type="entry name" value="PSRP-3_Ycf65"/>
    <property type="match status" value="1"/>
</dbReference>
<dbReference type="PANTHER" id="PTHR35108:SF1">
    <property type="entry name" value="OS04G0461100 PROTEIN"/>
    <property type="match status" value="1"/>
</dbReference>
<comment type="subunit">
    <text evidence="3 6">Part of the 30S ribosomal subunit.</text>
</comment>
<name>A0ABT0CC98_THEVL</name>
<reference evidence="7" key="1">
    <citation type="submission" date="2021-02" db="EMBL/GenBank/DDBJ databases">
        <title>The CRISPR/cas machinery reduction and long-range gene transfer in the hot spring cyanobacterium Synechococcus.</title>
        <authorList>
            <person name="Dvorak P."/>
            <person name="Jahodarova E."/>
            <person name="Hasler P."/>
            <person name="Poulickova A."/>
        </authorList>
    </citation>
    <scope>NUCLEOTIDE SEQUENCE</scope>
    <source>
        <strain evidence="7">Rupite</strain>
    </source>
</reference>
<dbReference type="EMBL" id="JAFIRA010000027">
    <property type="protein sequence ID" value="MCJ2543408.1"/>
    <property type="molecule type" value="Genomic_DNA"/>
</dbReference>
<gene>
    <name evidence="7" type="ORF">JX360_10890</name>
</gene>
<comment type="caution">
    <text evidence="7">The sequence shown here is derived from an EMBL/GenBank/DDBJ whole genome shotgun (WGS) entry which is preliminary data.</text>
</comment>
<dbReference type="InterPro" id="IPR057257">
    <property type="entry name" value="Ribosomal_cS23"/>
</dbReference>
<dbReference type="PANTHER" id="PTHR35108">
    <property type="entry name" value="30S RIBOSOMAL PROTEIN 3, CHLOROPLASTIC"/>
    <property type="match status" value="1"/>
</dbReference>
<keyword evidence="8" id="KW-1185">Reference proteome</keyword>
<dbReference type="Proteomes" id="UP000830835">
    <property type="component" value="Unassembled WGS sequence"/>
</dbReference>